<keyword evidence="1" id="KW-0812">Transmembrane</keyword>
<proteinExistence type="predicted"/>
<protein>
    <recommendedName>
        <fullName evidence="4">FTR1 family iron permease</fullName>
    </recommendedName>
</protein>
<dbReference type="AlphaFoldDB" id="A0A4U1B4X2"/>
<evidence type="ECO:0000256" key="1">
    <source>
        <dbReference type="SAM" id="Phobius"/>
    </source>
</evidence>
<evidence type="ECO:0000313" key="2">
    <source>
        <dbReference type="EMBL" id="TKB45443.1"/>
    </source>
</evidence>
<sequence>MLVNTIILFLRDLLPIFILLGIIAVVFKHLTFSLTFVVITLCCASAGVIGYFHLLPALSDAYMGSGIELSQVILILISMVSLLTAYVLSRIESHSRIQKVFLLFAITAFVIVRASAFIIFLDGYLMKQEFTSNIIVGIALGTGICLSLVALLYFLLLWLQASKLAFTVTLLFALFIAGQVAHSSIILHQINLIDSSIRLWDSSPVIRDASEYGHFFKALLGYEARPTLVFALSYLLTVLLILILHWRCRRPAPSIPMATGGTKNAG</sequence>
<feature type="transmembrane region" description="Helical" evidence="1">
    <location>
        <begin position="6"/>
        <end position="27"/>
    </location>
</feature>
<feature type="transmembrane region" description="Helical" evidence="1">
    <location>
        <begin position="228"/>
        <end position="246"/>
    </location>
</feature>
<dbReference type="OrthoDB" id="5764104at2"/>
<feature type="transmembrane region" description="Helical" evidence="1">
    <location>
        <begin position="34"/>
        <end position="54"/>
    </location>
</feature>
<feature type="transmembrane region" description="Helical" evidence="1">
    <location>
        <begin position="69"/>
        <end position="88"/>
    </location>
</feature>
<organism evidence="2 3">
    <name type="scientific">Thalassotalea mangrovi</name>
    <dbReference type="NCBI Taxonomy" id="2572245"/>
    <lineage>
        <taxon>Bacteria</taxon>
        <taxon>Pseudomonadati</taxon>
        <taxon>Pseudomonadota</taxon>
        <taxon>Gammaproteobacteria</taxon>
        <taxon>Alteromonadales</taxon>
        <taxon>Colwelliaceae</taxon>
        <taxon>Thalassotalea</taxon>
    </lineage>
</organism>
<keyword evidence="1" id="KW-0472">Membrane</keyword>
<feature type="transmembrane region" description="Helical" evidence="1">
    <location>
        <begin position="164"/>
        <end position="190"/>
    </location>
</feature>
<keyword evidence="3" id="KW-1185">Reference proteome</keyword>
<name>A0A4U1B4X2_9GAMM</name>
<reference evidence="2 3" key="1">
    <citation type="submission" date="2019-04" db="EMBL/GenBank/DDBJ databases">
        <title>Thalassotalea guangxiensis sp. nov., isolated from sediment of the coastal wetland.</title>
        <authorList>
            <person name="Zheng S."/>
            <person name="Zhang D."/>
        </authorList>
    </citation>
    <scope>NUCLEOTIDE SEQUENCE [LARGE SCALE GENOMIC DNA]</scope>
    <source>
        <strain evidence="2 3">ZS-4</strain>
    </source>
</reference>
<dbReference type="RefSeq" id="WP_136735718.1">
    <property type="nucleotide sequence ID" value="NZ_SWDB01000020.1"/>
</dbReference>
<accession>A0A4U1B4X2</accession>
<evidence type="ECO:0008006" key="4">
    <source>
        <dbReference type="Google" id="ProtNLM"/>
    </source>
</evidence>
<comment type="caution">
    <text evidence="2">The sequence shown here is derived from an EMBL/GenBank/DDBJ whole genome shotgun (WGS) entry which is preliminary data.</text>
</comment>
<feature type="transmembrane region" description="Helical" evidence="1">
    <location>
        <begin position="100"/>
        <end position="121"/>
    </location>
</feature>
<gene>
    <name evidence="2" type="ORF">E8M12_08485</name>
</gene>
<dbReference type="EMBL" id="SWDB01000020">
    <property type="protein sequence ID" value="TKB45443.1"/>
    <property type="molecule type" value="Genomic_DNA"/>
</dbReference>
<feature type="transmembrane region" description="Helical" evidence="1">
    <location>
        <begin position="133"/>
        <end position="157"/>
    </location>
</feature>
<dbReference type="Proteomes" id="UP000307999">
    <property type="component" value="Unassembled WGS sequence"/>
</dbReference>
<keyword evidence="1" id="KW-1133">Transmembrane helix</keyword>
<evidence type="ECO:0000313" key="3">
    <source>
        <dbReference type="Proteomes" id="UP000307999"/>
    </source>
</evidence>